<protein>
    <submittedName>
        <fullName evidence="1">Uncharacterized protein</fullName>
    </submittedName>
</protein>
<organism evidence="1 2">
    <name type="scientific">Orchesella dallaii</name>
    <dbReference type="NCBI Taxonomy" id="48710"/>
    <lineage>
        <taxon>Eukaryota</taxon>
        <taxon>Metazoa</taxon>
        <taxon>Ecdysozoa</taxon>
        <taxon>Arthropoda</taxon>
        <taxon>Hexapoda</taxon>
        <taxon>Collembola</taxon>
        <taxon>Entomobryomorpha</taxon>
        <taxon>Entomobryoidea</taxon>
        <taxon>Orchesellidae</taxon>
        <taxon>Orchesellinae</taxon>
        <taxon>Orchesella</taxon>
    </lineage>
</organism>
<dbReference type="EMBL" id="CAXLJM020000102">
    <property type="protein sequence ID" value="CAL8133792.1"/>
    <property type="molecule type" value="Genomic_DNA"/>
</dbReference>
<reference evidence="1 2" key="1">
    <citation type="submission" date="2024-08" db="EMBL/GenBank/DDBJ databases">
        <authorList>
            <person name="Cucini C."/>
            <person name="Frati F."/>
        </authorList>
    </citation>
    <scope>NUCLEOTIDE SEQUENCE [LARGE SCALE GENOMIC DNA]</scope>
</reference>
<comment type="caution">
    <text evidence="1">The sequence shown here is derived from an EMBL/GenBank/DDBJ whole genome shotgun (WGS) entry which is preliminary data.</text>
</comment>
<accession>A0ABP1RRC7</accession>
<dbReference type="Proteomes" id="UP001642540">
    <property type="component" value="Unassembled WGS sequence"/>
</dbReference>
<keyword evidence="2" id="KW-1185">Reference proteome</keyword>
<evidence type="ECO:0000313" key="1">
    <source>
        <dbReference type="EMBL" id="CAL8133792.1"/>
    </source>
</evidence>
<proteinExistence type="predicted"/>
<sequence length="137" mass="15405">MTISAIQKAEIDRSAQLLNISMIERRLADQGTRPVTKGLAQSQIDSAQKVKDALLDIHTRIVVQTLTPAEKTVHEKEYMDLMDRVEIAIGAYRDIINDLSPTATTSSTTKNTTPFTIHLHQLEVRSRPVDPFPHQEM</sequence>
<gene>
    <name evidence="1" type="ORF">ODALV1_LOCUS25225</name>
</gene>
<name>A0ABP1RRC7_9HEXA</name>
<evidence type="ECO:0000313" key="2">
    <source>
        <dbReference type="Proteomes" id="UP001642540"/>
    </source>
</evidence>